<accession>A0A858RA78</accession>
<dbReference type="Gene3D" id="3.30.1660.10">
    <property type="entry name" value="Flavin-binding protein dodecin"/>
    <property type="match status" value="1"/>
</dbReference>
<dbReference type="InterPro" id="IPR009923">
    <property type="entry name" value="Dodecin"/>
</dbReference>
<dbReference type="KEGG" id="acru:HHL28_13040"/>
<dbReference type="AlphaFoldDB" id="A0A858RA78"/>
<organism evidence="1 2">
    <name type="scientific">Aerophototrophica crusticola</name>
    <dbReference type="NCBI Taxonomy" id="1709002"/>
    <lineage>
        <taxon>Bacteria</taxon>
        <taxon>Pseudomonadati</taxon>
        <taxon>Pseudomonadota</taxon>
        <taxon>Alphaproteobacteria</taxon>
        <taxon>Rhodospirillales</taxon>
        <taxon>Rhodospirillaceae</taxon>
        <taxon>Aerophototrophica</taxon>
    </lineage>
</organism>
<sequence length="104" mass="10888">MSRLIPPNADPITLGQIPTPPAGIPGLADEATGTYRTLHLVATSAESLPDAIENALARATSLVPGVDWFELTELRGSVADGKVGRWMVGVKVGYRPDTPGTPRA</sequence>
<name>A0A858RA78_9PROT</name>
<dbReference type="SUPFAM" id="SSF89807">
    <property type="entry name" value="Dodecin-like"/>
    <property type="match status" value="1"/>
</dbReference>
<proteinExistence type="predicted"/>
<dbReference type="PANTHER" id="PTHR39324">
    <property type="entry name" value="CALCIUM DODECIN"/>
    <property type="match status" value="1"/>
</dbReference>
<evidence type="ECO:0000313" key="2">
    <source>
        <dbReference type="Proteomes" id="UP000501891"/>
    </source>
</evidence>
<protein>
    <submittedName>
        <fullName evidence="1">Dodecin domain-containing protein</fullName>
    </submittedName>
</protein>
<dbReference type="InterPro" id="IPR025543">
    <property type="entry name" value="Dodecin-like"/>
</dbReference>
<gene>
    <name evidence="1" type="ORF">HHL28_13040</name>
</gene>
<dbReference type="InterPro" id="IPR036694">
    <property type="entry name" value="Dodecin-like_sf"/>
</dbReference>
<reference evidence="1" key="1">
    <citation type="submission" date="2020-04" db="EMBL/GenBank/DDBJ databases">
        <title>A desert anoxygenic phototrophic bacterium fixes CO2 using RubisCO under aerobic conditions.</title>
        <authorList>
            <person name="Tang K."/>
        </authorList>
    </citation>
    <scope>NUCLEOTIDE SEQUENCE [LARGE SCALE GENOMIC DNA]</scope>
    <source>
        <strain evidence="1">MIMtkB3</strain>
    </source>
</reference>
<dbReference type="Proteomes" id="UP000501891">
    <property type="component" value="Chromosome"/>
</dbReference>
<dbReference type="Pfam" id="PF07311">
    <property type="entry name" value="Dodecin"/>
    <property type="match status" value="1"/>
</dbReference>
<evidence type="ECO:0000313" key="1">
    <source>
        <dbReference type="EMBL" id="QJE73896.1"/>
    </source>
</evidence>
<dbReference type="PANTHER" id="PTHR39324:SF1">
    <property type="entry name" value="CALCIUM DODECIN"/>
    <property type="match status" value="1"/>
</dbReference>
<keyword evidence="2" id="KW-1185">Reference proteome</keyword>
<dbReference type="EMBL" id="CP051775">
    <property type="protein sequence ID" value="QJE73896.1"/>
    <property type="molecule type" value="Genomic_DNA"/>
</dbReference>